<dbReference type="AlphaFoldDB" id="A0AAV9JB52"/>
<name>A0AAV9JB52_9PEZI</name>
<feature type="region of interest" description="Disordered" evidence="1">
    <location>
        <begin position="53"/>
        <end position="86"/>
    </location>
</feature>
<evidence type="ECO:0000256" key="1">
    <source>
        <dbReference type="SAM" id="MobiDB-lite"/>
    </source>
</evidence>
<feature type="compositionally biased region" description="Basic and acidic residues" evidence="1">
    <location>
        <begin position="53"/>
        <end position="64"/>
    </location>
</feature>
<dbReference type="Proteomes" id="UP001324427">
    <property type="component" value="Unassembled WGS sequence"/>
</dbReference>
<protein>
    <submittedName>
        <fullName evidence="2">Uncharacterized protein</fullName>
    </submittedName>
</protein>
<gene>
    <name evidence="2" type="ORF">LTR36_007072</name>
</gene>
<evidence type="ECO:0000313" key="3">
    <source>
        <dbReference type="Proteomes" id="UP001324427"/>
    </source>
</evidence>
<accession>A0AAV9JB52</accession>
<comment type="caution">
    <text evidence="2">The sequence shown here is derived from an EMBL/GenBank/DDBJ whole genome shotgun (WGS) entry which is preliminary data.</text>
</comment>
<organism evidence="2 3">
    <name type="scientific">Oleoguttula mirabilis</name>
    <dbReference type="NCBI Taxonomy" id="1507867"/>
    <lineage>
        <taxon>Eukaryota</taxon>
        <taxon>Fungi</taxon>
        <taxon>Dikarya</taxon>
        <taxon>Ascomycota</taxon>
        <taxon>Pezizomycotina</taxon>
        <taxon>Dothideomycetes</taxon>
        <taxon>Dothideomycetidae</taxon>
        <taxon>Mycosphaerellales</taxon>
        <taxon>Teratosphaeriaceae</taxon>
        <taxon>Oleoguttula</taxon>
    </lineage>
</organism>
<dbReference type="EMBL" id="JAVFHQ010000045">
    <property type="protein sequence ID" value="KAK4542041.1"/>
    <property type="molecule type" value="Genomic_DNA"/>
</dbReference>
<proteinExistence type="predicted"/>
<sequence>MSSERPAASAGGAEEGDLAKAFQELARGEQTAAALEAQLNSMEAKIEALLAQADKDQQEAERLQAQRASSGDSGAGRISGAEPDGK</sequence>
<keyword evidence="3" id="KW-1185">Reference proteome</keyword>
<evidence type="ECO:0000313" key="2">
    <source>
        <dbReference type="EMBL" id="KAK4542041.1"/>
    </source>
</evidence>
<reference evidence="2 3" key="1">
    <citation type="submission" date="2021-11" db="EMBL/GenBank/DDBJ databases">
        <title>Black yeast isolated from Biological Soil Crust.</title>
        <authorList>
            <person name="Kurbessoian T."/>
        </authorList>
    </citation>
    <scope>NUCLEOTIDE SEQUENCE [LARGE SCALE GENOMIC DNA]</scope>
    <source>
        <strain evidence="2 3">CCFEE 5522</strain>
    </source>
</reference>